<sequence>MAGFGRSNSLSINTSGSLFAGLFGSTANNAASTSQPQAGGLFGAANTSQPAQTGSLFGATNSTSQPQQSGGLFGGLNSKPATTGTTGTSLFGASTAASQPQQSGGLFGSTLGGNTTAQNQTTSQSGGLFGSKPSLFGASTQQTNTAPSLFGNTNTQQNQPAAPSLFGNTTTQTQPQQQGSLFGGMAPQNQANQSAQGAIQLQDFASVRGTTRFHELNQDLQQRMQLLDNTFLAQMNDAKRITETLPKQGDLVASLSPDVAYIENHLSTVELGIDNDSASISRLKEMNTKDIEDAALVFRAATNLTLPSQFHYRNTANLTSSSTRPTTTSNTSADDDDPTKPVDLVPYFSKRVTDLSSTLELYQRQIREIEAHLRTMEAGTMEKYHQLQGARSGVRDQRRELVDALRAIEGAILELARKDKKDSILHWVKPGDKTGEFKRQQSVFRNWISNKPDAEFPAEKDRYHLYVSYACPWAHRTLIVRKLKGLEEIVPFTSVHWHMGDKGWRFATSDEKLSGENVTPDPLHKDFTHLRDIYFEQNPNYEGRFTVPTLYDKKQNRIVSNESSEIIRMFYTAFDDLLDAQYKKVDLFPSNLQKDIESLNDWVYNDVNNGVYKSGFATTEEAYRKAVTTLFTSLDRLEHHLAQSSTPYLLSSPHVTEADIRLFTTIIRFDPVYVQHFKCNLRDIRSGYPYLHRWVRHLYWDYPAFKDTTDFEHIKSHYTKSHGQINPHAITPLGPVPDILDKGDEVASVGFALREDVQR</sequence>
<dbReference type="SUPFAM" id="SSF52833">
    <property type="entry name" value="Thioredoxin-like"/>
    <property type="match status" value="1"/>
</dbReference>
<feature type="compositionally biased region" description="Polar residues" evidence="4">
    <location>
        <begin position="52"/>
        <end position="70"/>
    </location>
</feature>
<dbReference type="SFLD" id="SFLDG01206">
    <property type="entry name" value="Xi.1"/>
    <property type="match status" value="1"/>
</dbReference>
<comment type="subcellular location">
    <subcellularLocation>
        <location evidence="1">Nucleus</location>
        <location evidence="1">Nuclear pore complex</location>
    </subcellularLocation>
</comment>
<feature type="region of interest" description="Disordered" evidence="4">
    <location>
        <begin position="316"/>
        <end position="342"/>
    </location>
</feature>
<feature type="compositionally biased region" description="Low complexity" evidence="4">
    <location>
        <begin position="169"/>
        <end position="178"/>
    </location>
</feature>
<dbReference type="InterPro" id="IPR016639">
    <property type="entry name" value="GST_Omega/GSH"/>
</dbReference>
<keyword evidence="2" id="KW-0811">Translocation</keyword>
<evidence type="ECO:0000256" key="2">
    <source>
        <dbReference type="ARBA" id="ARBA00023132"/>
    </source>
</evidence>
<feature type="compositionally biased region" description="Polar residues" evidence="4">
    <location>
        <begin position="137"/>
        <end position="161"/>
    </location>
</feature>
<keyword evidence="7" id="KW-1185">Reference proteome</keyword>
<accession>A0A6A6VIT8</accession>
<keyword evidence="3" id="KW-0175">Coiled coil</keyword>
<dbReference type="Pfam" id="PF21121">
    <property type="entry name" value="Nup49_C"/>
    <property type="match status" value="1"/>
</dbReference>
<dbReference type="FunFam" id="3.40.30.10:FF:000162">
    <property type="entry name" value="Glutathione S-transferase Gst3"/>
    <property type="match status" value="1"/>
</dbReference>
<feature type="compositionally biased region" description="Low complexity" evidence="4">
    <location>
        <begin position="319"/>
        <end position="332"/>
    </location>
</feature>
<organism evidence="6 7">
    <name type="scientific">Sporormia fimetaria CBS 119925</name>
    <dbReference type="NCBI Taxonomy" id="1340428"/>
    <lineage>
        <taxon>Eukaryota</taxon>
        <taxon>Fungi</taxon>
        <taxon>Dikarya</taxon>
        <taxon>Ascomycota</taxon>
        <taxon>Pezizomycotina</taxon>
        <taxon>Dothideomycetes</taxon>
        <taxon>Pleosporomycetidae</taxon>
        <taxon>Pleosporales</taxon>
        <taxon>Sporormiaceae</taxon>
        <taxon>Sporormia</taxon>
    </lineage>
</organism>
<dbReference type="CDD" id="cd03190">
    <property type="entry name" value="GST_C_Omega_like"/>
    <property type="match status" value="1"/>
</dbReference>
<evidence type="ECO:0000256" key="4">
    <source>
        <dbReference type="SAM" id="MobiDB-lite"/>
    </source>
</evidence>
<evidence type="ECO:0000256" key="3">
    <source>
        <dbReference type="SAM" id="Coils"/>
    </source>
</evidence>
<evidence type="ECO:0000313" key="7">
    <source>
        <dbReference type="Proteomes" id="UP000799440"/>
    </source>
</evidence>
<evidence type="ECO:0000259" key="5">
    <source>
        <dbReference type="Pfam" id="PF13409"/>
    </source>
</evidence>
<dbReference type="PANTHER" id="PTHR32419:SF6">
    <property type="entry name" value="GLUTATHIONE S-TRANSFERASE OMEGA-LIKE 1-RELATED"/>
    <property type="match status" value="1"/>
</dbReference>
<dbReference type="GO" id="GO:0005643">
    <property type="term" value="C:nuclear pore"/>
    <property type="evidence" value="ECO:0007669"/>
    <property type="project" value="UniProtKB-SubCell"/>
</dbReference>
<dbReference type="SFLD" id="SFLDS00019">
    <property type="entry name" value="Glutathione_Transferase_(cytos"/>
    <property type="match status" value="1"/>
</dbReference>
<protein>
    <recommendedName>
        <fullName evidence="5">GST N-terminal domain-containing protein</fullName>
    </recommendedName>
</protein>
<dbReference type="SFLD" id="SFLDG01148">
    <property type="entry name" value="Xi_(cytGST)"/>
    <property type="match status" value="1"/>
</dbReference>
<dbReference type="InterPro" id="IPR025574">
    <property type="entry name" value="Nucleoporin_FG_rpt"/>
</dbReference>
<dbReference type="AlphaFoldDB" id="A0A6A6VIT8"/>
<dbReference type="InterPro" id="IPR004045">
    <property type="entry name" value="Glutathione_S-Trfase_N"/>
</dbReference>
<keyword evidence="2" id="KW-0539">Nucleus</keyword>
<dbReference type="OrthoDB" id="2309723at2759"/>
<keyword evidence="2" id="KW-0653">Protein transport</keyword>
<dbReference type="InterPro" id="IPR036249">
    <property type="entry name" value="Thioredoxin-like_sf"/>
</dbReference>
<dbReference type="InterPro" id="IPR036282">
    <property type="entry name" value="Glutathione-S-Trfase_C_sf"/>
</dbReference>
<dbReference type="InterPro" id="IPR047047">
    <property type="entry name" value="GST_Omega-like_C"/>
</dbReference>
<dbReference type="PANTHER" id="PTHR32419">
    <property type="entry name" value="GLUTATHIONYL-HYDROQUINONE REDUCTASE"/>
    <property type="match status" value="1"/>
</dbReference>
<dbReference type="Gene3D" id="1.20.1050.10">
    <property type="match status" value="1"/>
</dbReference>
<evidence type="ECO:0000256" key="1">
    <source>
        <dbReference type="ARBA" id="ARBA00004567"/>
    </source>
</evidence>
<feature type="domain" description="GST N-terminal" evidence="5">
    <location>
        <begin position="470"/>
        <end position="571"/>
    </location>
</feature>
<dbReference type="EMBL" id="MU006564">
    <property type="protein sequence ID" value="KAF2750532.1"/>
    <property type="molecule type" value="Genomic_DNA"/>
</dbReference>
<proteinExistence type="predicted"/>
<dbReference type="SUPFAM" id="SSF47616">
    <property type="entry name" value="GST C-terminal domain-like"/>
    <property type="match status" value="1"/>
</dbReference>
<feature type="compositionally biased region" description="Polar residues" evidence="4">
    <location>
        <begin position="187"/>
        <end position="196"/>
    </location>
</feature>
<evidence type="ECO:0000313" key="6">
    <source>
        <dbReference type="EMBL" id="KAF2750532.1"/>
    </source>
</evidence>
<feature type="region of interest" description="Disordered" evidence="4">
    <location>
        <begin position="52"/>
        <end position="196"/>
    </location>
</feature>
<keyword evidence="2" id="KW-0906">Nuclear pore complex</keyword>
<dbReference type="Pfam" id="PF13410">
    <property type="entry name" value="GST_C_2"/>
    <property type="match status" value="1"/>
</dbReference>
<dbReference type="GO" id="GO:0005737">
    <property type="term" value="C:cytoplasm"/>
    <property type="evidence" value="ECO:0007669"/>
    <property type="project" value="TreeGrafter"/>
</dbReference>
<keyword evidence="2" id="KW-0813">Transport</keyword>
<dbReference type="Gene3D" id="3.40.30.10">
    <property type="entry name" value="Glutaredoxin"/>
    <property type="match status" value="1"/>
</dbReference>
<dbReference type="Proteomes" id="UP000799440">
    <property type="component" value="Unassembled WGS sequence"/>
</dbReference>
<feature type="compositionally biased region" description="Polar residues" evidence="4">
    <location>
        <begin position="79"/>
        <end position="104"/>
    </location>
</feature>
<dbReference type="GO" id="GO:0004364">
    <property type="term" value="F:glutathione transferase activity"/>
    <property type="evidence" value="ECO:0007669"/>
    <property type="project" value="InterPro"/>
</dbReference>
<feature type="coiled-coil region" evidence="3">
    <location>
        <begin position="352"/>
        <end position="379"/>
    </location>
</feature>
<keyword evidence="2" id="KW-0509">mRNA transport</keyword>
<gene>
    <name evidence="6" type="ORF">M011DRAFT_492701</name>
</gene>
<name>A0A6A6VIT8_9PLEO</name>
<dbReference type="Pfam" id="PF13409">
    <property type="entry name" value="GST_N_2"/>
    <property type="match status" value="1"/>
</dbReference>
<dbReference type="InterPro" id="IPR040079">
    <property type="entry name" value="Glutathione_S-Trfase"/>
</dbReference>
<dbReference type="Pfam" id="PF13634">
    <property type="entry name" value="Nucleoporin_FG"/>
    <property type="match status" value="1"/>
</dbReference>
<reference evidence="6" key="1">
    <citation type="journal article" date="2020" name="Stud. Mycol.">
        <title>101 Dothideomycetes genomes: a test case for predicting lifestyles and emergence of pathogens.</title>
        <authorList>
            <person name="Haridas S."/>
            <person name="Albert R."/>
            <person name="Binder M."/>
            <person name="Bloem J."/>
            <person name="Labutti K."/>
            <person name="Salamov A."/>
            <person name="Andreopoulos B."/>
            <person name="Baker S."/>
            <person name="Barry K."/>
            <person name="Bills G."/>
            <person name="Bluhm B."/>
            <person name="Cannon C."/>
            <person name="Castanera R."/>
            <person name="Culley D."/>
            <person name="Daum C."/>
            <person name="Ezra D."/>
            <person name="Gonzalez J."/>
            <person name="Henrissat B."/>
            <person name="Kuo A."/>
            <person name="Liang C."/>
            <person name="Lipzen A."/>
            <person name="Lutzoni F."/>
            <person name="Magnuson J."/>
            <person name="Mondo S."/>
            <person name="Nolan M."/>
            <person name="Ohm R."/>
            <person name="Pangilinan J."/>
            <person name="Park H.-J."/>
            <person name="Ramirez L."/>
            <person name="Alfaro M."/>
            <person name="Sun H."/>
            <person name="Tritt A."/>
            <person name="Yoshinaga Y."/>
            <person name="Zwiers L.-H."/>
            <person name="Turgeon B."/>
            <person name="Goodwin S."/>
            <person name="Spatafora J."/>
            <person name="Crous P."/>
            <person name="Grigoriev I."/>
        </authorList>
    </citation>
    <scope>NUCLEOTIDE SEQUENCE</scope>
    <source>
        <strain evidence="6">CBS 119925</strain>
    </source>
</reference>
<feature type="compositionally biased region" description="Low complexity" evidence="4">
    <location>
        <begin position="112"/>
        <end position="126"/>
    </location>
</feature>